<feature type="region of interest" description="Disordered" evidence="1">
    <location>
        <begin position="1"/>
        <end position="46"/>
    </location>
</feature>
<feature type="compositionally biased region" description="Polar residues" evidence="1">
    <location>
        <begin position="29"/>
        <end position="39"/>
    </location>
</feature>
<evidence type="ECO:0000256" key="1">
    <source>
        <dbReference type="SAM" id="MobiDB-lite"/>
    </source>
</evidence>
<gene>
    <name evidence="2" type="ORF">KIN20_032996</name>
</gene>
<accession>A0AAD5R9M3</accession>
<evidence type="ECO:0000313" key="2">
    <source>
        <dbReference type="EMBL" id="KAJ1371114.1"/>
    </source>
</evidence>
<dbReference type="AlphaFoldDB" id="A0AAD5R9M3"/>
<proteinExistence type="predicted"/>
<keyword evidence="3" id="KW-1185">Reference proteome</keyword>
<sequence length="83" mass="8796">MGNNQPTGFNKRDRSGEGGMTTPGRSRAFTGNQQGSSNPEDGCPVQVKIAKNDDDMERQCGADCAVQGIKRVSGGFQMALLCD</sequence>
<dbReference type="EMBL" id="JAHQIW010006915">
    <property type="protein sequence ID" value="KAJ1371114.1"/>
    <property type="molecule type" value="Genomic_DNA"/>
</dbReference>
<dbReference type="Proteomes" id="UP001196413">
    <property type="component" value="Unassembled WGS sequence"/>
</dbReference>
<reference evidence="2" key="1">
    <citation type="submission" date="2021-06" db="EMBL/GenBank/DDBJ databases">
        <title>Parelaphostrongylus tenuis whole genome reference sequence.</title>
        <authorList>
            <person name="Garwood T.J."/>
            <person name="Larsen P.A."/>
            <person name="Fountain-Jones N.M."/>
            <person name="Garbe J.R."/>
            <person name="Macchietto M.G."/>
            <person name="Kania S.A."/>
            <person name="Gerhold R.W."/>
            <person name="Richards J.E."/>
            <person name="Wolf T.M."/>
        </authorList>
    </citation>
    <scope>NUCLEOTIDE SEQUENCE</scope>
    <source>
        <strain evidence="2">MNPRO001-30</strain>
        <tissue evidence="2">Meninges</tissue>
    </source>
</reference>
<organism evidence="2 3">
    <name type="scientific">Parelaphostrongylus tenuis</name>
    <name type="common">Meningeal worm</name>
    <dbReference type="NCBI Taxonomy" id="148309"/>
    <lineage>
        <taxon>Eukaryota</taxon>
        <taxon>Metazoa</taxon>
        <taxon>Ecdysozoa</taxon>
        <taxon>Nematoda</taxon>
        <taxon>Chromadorea</taxon>
        <taxon>Rhabditida</taxon>
        <taxon>Rhabditina</taxon>
        <taxon>Rhabditomorpha</taxon>
        <taxon>Strongyloidea</taxon>
        <taxon>Metastrongylidae</taxon>
        <taxon>Parelaphostrongylus</taxon>
    </lineage>
</organism>
<comment type="caution">
    <text evidence="2">The sequence shown here is derived from an EMBL/GenBank/DDBJ whole genome shotgun (WGS) entry which is preliminary data.</text>
</comment>
<name>A0AAD5R9M3_PARTN</name>
<evidence type="ECO:0000313" key="3">
    <source>
        <dbReference type="Proteomes" id="UP001196413"/>
    </source>
</evidence>
<protein>
    <submittedName>
        <fullName evidence="2">Uncharacterized protein</fullName>
    </submittedName>
</protein>